<dbReference type="CDD" id="cd00082">
    <property type="entry name" value="HisKA"/>
    <property type="match status" value="1"/>
</dbReference>
<dbReference type="InterPro" id="IPR036890">
    <property type="entry name" value="HATPase_C_sf"/>
</dbReference>
<dbReference type="PANTHER" id="PTHR43065:SF10">
    <property type="entry name" value="PEROXIDE STRESS-ACTIVATED HISTIDINE KINASE MAK3"/>
    <property type="match status" value="1"/>
</dbReference>
<dbReference type="Gene3D" id="1.10.287.130">
    <property type="match status" value="1"/>
</dbReference>
<dbReference type="InterPro" id="IPR004358">
    <property type="entry name" value="Sig_transdc_His_kin-like_C"/>
</dbReference>
<evidence type="ECO:0000256" key="7">
    <source>
        <dbReference type="SAM" id="Coils"/>
    </source>
</evidence>
<dbReference type="Pfam" id="PF08448">
    <property type="entry name" value="PAS_4"/>
    <property type="match status" value="1"/>
</dbReference>
<dbReference type="SMART" id="SM00387">
    <property type="entry name" value="HATPase_c"/>
    <property type="match status" value="1"/>
</dbReference>
<dbReference type="InterPro" id="IPR003018">
    <property type="entry name" value="GAF"/>
</dbReference>
<dbReference type="Gene3D" id="3.30.565.10">
    <property type="entry name" value="Histidine kinase-like ATPase, C-terminal domain"/>
    <property type="match status" value="1"/>
</dbReference>
<evidence type="ECO:0000256" key="3">
    <source>
        <dbReference type="ARBA" id="ARBA00022741"/>
    </source>
</evidence>
<comment type="caution">
    <text evidence="9">The sequence shown here is derived from an EMBL/GenBank/DDBJ whole genome shotgun (WGS) entry which is preliminary data.</text>
</comment>
<dbReference type="InterPro" id="IPR035965">
    <property type="entry name" value="PAS-like_dom_sf"/>
</dbReference>
<feature type="domain" description="Histidine kinase" evidence="8">
    <location>
        <begin position="430"/>
        <end position="636"/>
    </location>
</feature>
<dbReference type="InterPro" id="IPR003661">
    <property type="entry name" value="HisK_dim/P_dom"/>
</dbReference>
<dbReference type="GO" id="GO:0000155">
    <property type="term" value="F:phosphorelay sensor kinase activity"/>
    <property type="evidence" value="ECO:0007669"/>
    <property type="project" value="InterPro"/>
</dbReference>
<protein>
    <recommendedName>
        <fullName evidence="8">Histidine kinase domain-containing protein</fullName>
    </recommendedName>
</protein>
<gene>
    <name evidence="9" type="ORF">LCGC14_1591120</name>
</gene>
<sequence>MNNELSTFNSEKVTNKLRSILSEHKGMVLDESILSKIDVICGNIEAELKKEGIETAMLFKDAEQSKKLKNFEERRQQERRKNDNITDVIGIGLCLLDKDLEIIWTNKTICDWLDLKESPVGSCCHDIYHCSEVGTENCPAMNVFKGGSGRIIETWITTKEKKRMCVQHVATPITDERGDINNVLMLTIDATESEKIVHRLLLLQKLGEAMQGTLHLDKLLHLILTCVTSGYAFGFNRAMLFLINKEHDVLNGKLAVGPSSPEEANQIWQDISSKYTSLKDILDELDHSYNIDTPFNTMTKLMVFSLSDGREVVASCVREKKPIIVKDAANDPRVTEEFRNTLGANQFVCVPLITKDEPKGVIVADNIYTGEPITEDLVNTLTMFAGQAALAIENAETYKRLADKMNQLTETQHKLIRSEKLAIIGSMASYVAHEIRNPLVNIGGFAKSLSRFKFTDQKIKANIDIILDEVKRLEIILNNITDFSKPPIPEKINVQICEIMENTCTLMENYLQERYVNLYKEFEPDIPQILADPTQMKQVFLNILMNAVESMPNGGDLTVKITTVNKSIKIDIIDTGKGMTKESLKNIFEPFFTTKPHGTGVGMAVSLKIIEDHGGNINAESEWGKGTTMSLTLPTN</sequence>
<dbReference type="PROSITE" id="PS50109">
    <property type="entry name" value="HIS_KIN"/>
    <property type="match status" value="1"/>
</dbReference>
<dbReference type="InterPro" id="IPR013656">
    <property type="entry name" value="PAS_4"/>
</dbReference>
<keyword evidence="2" id="KW-0808">Transferase</keyword>
<keyword evidence="3" id="KW-0547">Nucleotide-binding</keyword>
<keyword evidence="4" id="KW-0418">Kinase</keyword>
<dbReference type="InterPro" id="IPR005467">
    <property type="entry name" value="His_kinase_dom"/>
</dbReference>
<dbReference type="AlphaFoldDB" id="A0A0F9J074"/>
<accession>A0A0F9J074</accession>
<dbReference type="Gene3D" id="3.30.450.20">
    <property type="entry name" value="PAS domain"/>
    <property type="match status" value="1"/>
</dbReference>
<keyword evidence="1" id="KW-0597">Phosphoprotein</keyword>
<keyword evidence="7" id="KW-0175">Coiled coil</keyword>
<dbReference type="PANTHER" id="PTHR43065">
    <property type="entry name" value="SENSOR HISTIDINE KINASE"/>
    <property type="match status" value="1"/>
</dbReference>
<evidence type="ECO:0000256" key="6">
    <source>
        <dbReference type="ARBA" id="ARBA00023012"/>
    </source>
</evidence>
<dbReference type="EMBL" id="LAZR01012634">
    <property type="protein sequence ID" value="KKM25819.1"/>
    <property type="molecule type" value="Genomic_DNA"/>
</dbReference>
<dbReference type="SUPFAM" id="SSF55785">
    <property type="entry name" value="PYP-like sensor domain (PAS domain)"/>
    <property type="match status" value="1"/>
</dbReference>
<dbReference type="SUPFAM" id="SSF47384">
    <property type="entry name" value="Homodimeric domain of signal transducing histidine kinase"/>
    <property type="match status" value="1"/>
</dbReference>
<keyword evidence="6" id="KW-0902">Two-component regulatory system</keyword>
<keyword evidence="5" id="KW-0067">ATP-binding</keyword>
<dbReference type="GO" id="GO:0005524">
    <property type="term" value="F:ATP binding"/>
    <property type="evidence" value="ECO:0007669"/>
    <property type="project" value="UniProtKB-KW"/>
</dbReference>
<dbReference type="SMART" id="SM00065">
    <property type="entry name" value="GAF"/>
    <property type="match status" value="1"/>
</dbReference>
<evidence type="ECO:0000259" key="8">
    <source>
        <dbReference type="PROSITE" id="PS50109"/>
    </source>
</evidence>
<dbReference type="Pfam" id="PF01590">
    <property type="entry name" value="GAF"/>
    <property type="match status" value="1"/>
</dbReference>
<evidence type="ECO:0000256" key="4">
    <source>
        <dbReference type="ARBA" id="ARBA00022777"/>
    </source>
</evidence>
<dbReference type="Gene3D" id="3.30.450.40">
    <property type="match status" value="1"/>
</dbReference>
<proteinExistence type="predicted"/>
<evidence type="ECO:0000256" key="1">
    <source>
        <dbReference type="ARBA" id="ARBA00022553"/>
    </source>
</evidence>
<evidence type="ECO:0000256" key="5">
    <source>
        <dbReference type="ARBA" id="ARBA00022840"/>
    </source>
</evidence>
<organism evidence="9">
    <name type="scientific">marine sediment metagenome</name>
    <dbReference type="NCBI Taxonomy" id="412755"/>
    <lineage>
        <taxon>unclassified sequences</taxon>
        <taxon>metagenomes</taxon>
        <taxon>ecological metagenomes</taxon>
    </lineage>
</organism>
<reference evidence="9" key="1">
    <citation type="journal article" date="2015" name="Nature">
        <title>Complex archaea that bridge the gap between prokaryotes and eukaryotes.</title>
        <authorList>
            <person name="Spang A."/>
            <person name="Saw J.H."/>
            <person name="Jorgensen S.L."/>
            <person name="Zaremba-Niedzwiedzka K."/>
            <person name="Martijn J."/>
            <person name="Lind A.E."/>
            <person name="van Eijk R."/>
            <person name="Schleper C."/>
            <person name="Guy L."/>
            <person name="Ettema T.J."/>
        </authorList>
    </citation>
    <scope>NUCLEOTIDE SEQUENCE</scope>
</reference>
<evidence type="ECO:0000313" key="9">
    <source>
        <dbReference type="EMBL" id="KKM25819.1"/>
    </source>
</evidence>
<dbReference type="PRINTS" id="PR00344">
    <property type="entry name" value="BCTRLSENSOR"/>
</dbReference>
<dbReference type="Pfam" id="PF00512">
    <property type="entry name" value="HisKA"/>
    <property type="match status" value="1"/>
</dbReference>
<name>A0A0F9J074_9ZZZZ</name>
<dbReference type="InterPro" id="IPR003594">
    <property type="entry name" value="HATPase_dom"/>
</dbReference>
<dbReference type="InterPro" id="IPR029016">
    <property type="entry name" value="GAF-like_dom_sf"/>
</dbReference>
<dbReference type="SMART" id="SM00388">
    <property type="entry name" value="HisKA"/>
    <property type="match status" value="1"/>
</dbReference>
<dbReference type="SUPFAM" id="SSF55781">
    <property type="entry name" value="GAF domain-like"/>
    <property type="match status" value="1"/>
</dbReference>
<evidence type="ECO:0000256" key="2">
    <source>
        <dbReference type="ARBA" id="ARBA00022679"/>
    </source>
</evidence>
<feature type="coiled-coil region" evidence="7">
    <location>
        <begin position="61"/>
        <end position="88"/>
    </location>
</feature>
<dbReference type="Pfam" id="PF02518">
    <property type="entry name" value="HATPase_c"/>
    <property type="match status" value="1"/>
</dbReference>
<dbReference type="SUPFAM" id="SSF55874">
    <property type="entry name" value="ATPase domain of HSP90 chaperone/DNA topoisomerase II/histidine kinase"/>
    <property type="match status" value="1"/>
</dbReference>
<dbReference type="InterPro" id="IPR036097">
    <property type="entry name" value="HisK_dim/P_sf"/>
</dbReference>